<dbReference type="InterPro" id="IPR006005">
    <property type="entry name" value="Glut_synth_ssu1"/>
</dbReference>
<keyword evidence="1" id="KW-0028">Amino-acid biosynthesis</keyword>
<proteinExistence type="predicted"/>
<evidence type="ECO:0000256" key="4">
    <source>
        <dbReference type="ARBA" id="ARBA00029440"/>
    </source>
</evidence>
<dbReference type="Proteomes" id="UP000242754">
    <property type="component" value="Unassembled WGS sequence"/>
</dbReference>
<evidence type="ECO:0000256" key="2">
    <source>
        <dbReference type="ARBA" id="ARBA00023002"/>
    </source>
</evidence>
<dbReference type="Gene3D" id="3.50.50.60">
    <property type="entry name" value="FAD/NAD(P)-binding domain"/>
    <property type="match status" value="2"/>
</dbReference>
<dbReference type="PANTHER" id="PTHR43100:SF1">
    <property type="entry name" value="GLUTAMATE SYNTHASE [NADPH] SMALL CHAIN"/>
    <property type="match status" value="1"/>
</dbReference>
<evidence type="ECO:0000256" key="1">
    <source>
        <dbReference type="ARBA" id="ARBA00022605"/>
    </source>
</evidence>
<dbReference type="OrthoDB" id="9803192at2"/>
<feature type="domain" description="Dihydroprymidine dehydrogenase" evidence="6">
    <location>
        <begin position="23"/>
        <end position="140"/>
    </location>
</feature>
<evidence type="ECO:0000259" key="6">
    <source>
        <dbReference type="Pfam" id="PF14691"/>
    </source>
</evidence>
<feature type="domain" description="FAD/NAD(P)-binding" evidence="5">
    <location>
        <begin position="153"/>
        <end position="475"/>
    </location>
</feature>
<dbReference type="RefSeq" id="WP_087029824.1">
    <property type="nucleotide sequence ID" value="NZ_FJNE01000001.1"/>
</dbReference>
<accession>A0A143Y5D9</accession>
<dbReference type="STRING" id="140314.SAMN04488076_102195"/>
<dbReference type="EMBL" id="FJNE01000001">
    <property type="protein sequence ID" value="CZQ80596.1"/>
    <property type="molecule type" value="Genomic_DNA"/>
</dbReference>
<dbReference type="PANTHER" id="PTHR43100">
    <property type="entry name" value="GLUTAMATE SYNTHASE [NADPH] SMALL CHAIN"/>
    <property type="match status" value="1"/>
</dbReference>
<reference evidence="7 8" key="1">
    <citation type="submission" date="2016-02" db="EMBL/GenBank/DDBJ databases">
        <authorList>
            <person name="Wen L."/>
            <person name="He K."/>
            <person name="Yang H."/>
        </authorList>
    </citation>
    <scope>NUCLEOTIDE SEQUENCE [LARGE SCALE GENOMIC DNA]</scope>
    <source>
        <strain evidence="7">Trichococcus palustris</strain>
    </source>
</reference>
<dbReference type="GO" id="GO:0051536">
    <property type="term" value="F:iron-sulfur cluster binding"/>
    <property type="evidence" value="ECO:0007669"/>
    <property type="project" value="InterPro"/>
</dbReference>
<dbReference type="NCBIfam" id="TIGR01317">
    <property type="entry name" value="GOGAT_sm_gam"/>
    <property type="match status" value="1"/>
</dbReference>
<evidence type="ECO:0000313" key="7">
    <source>
        <dbReference type="EMBL" id="CZQ80596.1"/>
    </source>
</evidence>
<dbReference type="Pfam" id="PF07992">
    <property type="entry name" value="Pyr_redox_2"/>
    <property type="match status" value="1"/>
</dbReference>
<sequence length="493" mass="54276">MGKTTGFMEYGRSNYEKISPEERITNWDEMREETTEEKIRTQAARCMSCGIPFCSAGIMLPNGASGCPLHNLIPEWNDMVYRGQWREAYERLTLTNPFPEFTGRVCPAPCEGSCTLGHIDEPVTISSIEYEIIEHAFQNGWVKPAKAPATGKRIAVVGSGPAGMATAHYLTSVGHAVTVFERNDRPGGLLMYGIPNMKLDKDIIQRRISILEEAGVSFVCNTEVGKDISSQELVDTYDAVVLCGGATQARGINAEGNDLKGVHMAMDFLKANTQNILADETKESSISAKGKNVIVIGGGDTGTDCVGTSIRQGANSVFQFEIMPKAPDKRDVDTNPWPEWPKKLKTDYGQEEAIYLTGSDPRNYEINTTKFEGNEAGEVTAVHTTQIEWKRDAVGRLNPVPVEGTEKVWKADLVLLAMGFTGPEDTIPDELALQRDFRSNILAKENEYTTNVDKVFACGDMRRGQSLVVWALQEGKLAAREVDRFLTGNSNIN</sequence>
<evidence type="ECO:0000256" key="3">
    <source>
        <dbReference type="ARBA" id="ARBA00023164"/>
    </source>
</evidence>
<gene>
    <name evidence="7" type="ORF">Tpal_97</name>
</gene>
<evidence type="ECO:0000313" key="8">
    <source>
        <dbReference type="Proteomes" id="UP000242754"/>
    </source>
</evidence>
<protein>
    <submittedName>
        <fullName evidence="7">Pyridine nucleotide-disulphide oxidoreductase</fullName>
    </submittedName>
</protein>
<name>A0A143Y5D9_9LACT</name>
<evidence type="ECO:0000259" key="5">
    <source>
        <dbReference type="Pfam" id="PF07992"/>
    </source>
</evidence>
<dbReference type="SUPFAM" id="SSF46548">
    <property type="entry name" value="alpha-helical ferredoxin"/>
    <property type="match status" value="1"/>
</dbReference>
<organism evidence="7 8">
    <name type="scientific">Trichococcus palustris</name>
    <dbReference type="NCBI Taxonomy" id="140314"/>
    <lineage>
        <taxon>Bacteria</taxon>
        <taxon>Bacillati</taxon>
        <taxon>Bacillota</taxon>
        <taxon>Bacilli</taxon>
        <taxon>Lactobacillales</taxon>
        <taxon>Carnobacteriaceae</taxon>
        <taxon>Trichococcus</taxon>
    </lineage>
</organism>
<comment type="pathway">
    <text evidence="4">Amino-acid biosynthesis.</text>
</comment>
<dbReference type="GO" id="GO:0016639">
    <property type="term" value="F:oxidoreductase activity, acting on the CH-NH2 group of donors, NAD or NADP as acceptor"/>
    <property type="evidence" value="ECO:0007669"/>
    <property type="project" value="InterPro"/>
</dbReference>
<dbReference type="InterPro" id="IPR028261">
    <property type="entry name" value="DPD_II"/>
</dbReference>
<keyword evidence="2" id="KW-0560">Oxidoreductase</keyword>
<dbReference type="PRINTS" id="PR00419">
    <property type="entry name" value="ADXRDTASE"/>
</dbReference>
<dbReference type="Gene3D" id="1.10.1060.10">
    <property type="entry name" value="Alpha-helical ferredoxin"/>
    <property type="match status" value="1"/>
</dbReference>
<dbReference type="InterPro" id="IPR023753">
    <property type="entry name" value="FAD/NAD-binding_dom"/>
</dbReference>
<dbReference type="InterPro" id="IPR009051">
    <property type="entry name" value="Helical_ferredxn"/>
</dbReference>
<dbReference type="SUPFAM" id="SSF51971">
    <property type="entry name" value="Nucleotide-binding domain"/>
    <property type="match status" value="2"/>
</dbReference>
<dbReference type="InterPro" id="IPR051394">
    <property type="entry name" value="Glutamate_Synthase"/>
</dbReference>
<keyword evidence="8" id="KW-1185">Reference proteome</keyword>
<dbReference type="Pfam" id="PF14691">
    <property type="entry name" value="Fer4_20"/>
    <property type="match status" value="1"/>
</dbReference>
<keyword evidence="3" id="KW-0314">Glutamate biosynthesis</keyword>
<dbReference type="GO" id="GO:0006537">
    <property type="term" value="P:glutamate biosynthetic process"/>
    <property type="evidence" value="ECO:0007669"/>
    <property type="project" value="UniProtKB-KW"/>
</dbReference>
<dbReference type="InterPro" id="IPR036188">
    <property type="entry name" value="FAD/NAD-bd_sf"/>
</dbReference>
<dbReference type="AlphaFoldDB" id="A0A143Y5D9"/>